<evidence type="ECO:0000313" key="6">
    <source>
        <dbReference type="Proteomes" id="UP000235616"/>
    </source>
</evidence>
<dbReference type="InterPro" id="IPR002018">
    <property type="entry name" value="CarbesteraseB"/>
</dbReference>
<dbReference type="PROSITE" id="PS00941">
    <property type="entry name" value="CARBOXYLESTERASE_B_2"/>
    <property type="match status" value="1"/>
</dbReference>
<evidence type="ECO:0000313" key="5">
    <source>
        <dbReference type="EMBL" id="PMS20131.1"/>
    </source>
</evidence>
<proteinExistence type="inferred from homology"/>
<comment type="similarity">
    <text evidence="1 3">Belongs to the type-B carboxylesterase/lipase family.</text>
</comment>
<gene>
    <name evidence="5" type="ORF">C0Z18_12060</name>
</gene>
<dbReference type="GO" id="GO:0016787">
    <property type="term" value="F:hydrolase activity"/>
    <property type="evidence" value="ECO:0007669"/>
    <property type="project" value="UniProtKB-KW"/>
</dbReference>
<dbReference type="InterPro" id="IPR019826">
    <property type="entry name" value="Carboxylesterase_B_AS"/>
</dbReference>
<dbReference type="InterPro" id="IPR029058">
    <property type="entry name" value="AB_hydrolase_fold"/>
</dbReference>
<reference evidence="5 6" key="1">
    <citation type="submission" date="2018-01" db="EMBL/GenBank/DDBJ databases">
        <title>Whole genome analyses suggest that Burkholderia sensu lato contains two further novel genera in the rhizoxinica-symbiotica group Mycetohabitans gen. nov., and Trinickia gen. nov.: implications for the evolution of diazotrophy and nodulation in the Burkholderiaceae.</title>
        <authorList>
            <person name="Estrada-de los Santos P."/>
            <person name="Palmer M."/>
            <person name="Chavez-Ramirez B."/>
            <person name="Beukes C."/>
            <person name="Steenkamp E.T."/>
            <person name="Hirsch A.M."/>
            <person name="Manyaka P."/>
            <person name="Maluk M."/>
            <person name="Lafos M."/>
            <person name="Crook M."/>
            <person name="Gross E."/>
            <person name="Simon M.F."/>
            <person name="Bueno dos Reis Junior F."/>
            <person name="Poole P.S."/>
            <person name="Venter S.N."/>
            <person name="James E.K."/>
        </authorList>
    </citation>
    <scope>NUCLEOTIDE SEQUENCE [LARGE SCALE GENOMIC DNA]</scope>
    <source>
        <strain evidence="5 6">GIMN1.004</strain>
    </source>
</reference>
<evidence type="ECO:0000256" key="3">
    <source>
        <dbReference type="RuleBase" id="RU361235"/>
    </source>
</evidence>
<sequence length="571" mass="62441">MRIAVPLINLRIERIKMKTVMQYLPSLSSPRQRAAAAFVAATLGVLAPATLHASAQVSAPRLDLGSGTIEGIKISVKDIEMVSFRGIPYAAAPVGDLRWKPPQPVAAWAGVRDTTRFGARCMQLPLFPMEFRGREMSEDCLFLNVWKPAQPSGDKLPVLVYFYGGGFAAGDSSEPRYDGAALASRGIVTVTVNYRLGVFGFLALPEMARESPHGAAGNYGLLDQHAALRWVRENIGQFGGDPDKVTIGGESAGSVAVSAHLASPLSKGFFARAIGQSGAAFGPLTIWSREDATTAAQAFQRKMNGASLAELRAIPAQSLLNGTGPKEKPDFLFWPSIDGHFLTHPLEETYAAGSQARVPLLVGSNSHEAPHTMILDAQPPTPHNWRAALKRVFGPYATDVLALYPGNNDDEVRRSATSLASDIFISHATRRWVDAHRETSGAPVYFYLYTHKRPQKRNPEPDQLPEDGAVHSSEIKYALGTLGLSNRFVWRPQDHAVSRIFSGYVAHFVKTGTPNDPSLPAWPASREEQGGLLRQQIAVDTKTITDVETPRHTFLRRYYAENPLLPEHRRR</sequence>
<evidence type="ECO:0000256" key="1">
    <source>
        <dbReference type="ARBA" id="ARBA00005964"/>
    </source>
</evidence>
<organism evidence="5 6">
    <name type="scientific">Trinickia dabaoshanensis</name>
    <dbReference type="NCBI Taxonomy" id="564714"/>
    <lineage>
        <taxon>Bacteria</taxon>
        <taxon>Pseudomonadati</taxon>
        <taxon>Pseudomonadota</taxon>
        <taxon>Betaproteobacteria</taxon>
        <taxon>Burkholderiales</taxon>
        <taxon>Burkholderiaceae</taxon>
        <taxon>Trinickia</taxon>
    </lineage>
</organism>
<evidence type="ECO:0000259" key="4">
    <source>
        <dbReference type="Pfam" id="PF00135"/>
    </source>
</evidence>
<protein>
    <recommendedName>
        <fullName evidence="3">Carboxylic ester hydrolase</fullName>
        <ecNumber evidence="3">3.1.1.-</ecNumber>
    </recommendedName>
</protein>
<accession>A0A2N7VSJ4</accession>
<dbReference type="SUPFAM" id="SSF53474">
    <property type="entry name" value="alpha/beta-Hydrolases"/>
    <property type="match status" value="1"/>
</dbReference>
<dbReference type="InterPro" id="IPR050309">
    <property type="entry name" value="Type-B_Carboxylest/Lipase"/>
</dbReference>
<keyword evidence="2 3" id="KW-0378">Hydrolase</keyword>
<dbReference type="PANTHER" id="PTHR11559">
    <property type="entry name" value="CARBOXYLESTERASE"/>
    <property type="match status" value="1"/>
</dbReference>
<dbReference type="EMBL" id="PNYA01000009">
    <property type="protein sequence ID" value="PMS20131.1"/>
    <property type="molecule type" value="Genomic_DNA"/>
</dbReference>
<dbReference type="EC" id="3.1.1.-" evidence="3"/>
<dbReference type="PROSITE" id="PS00122">
    <property type="entry name" value="CARBOXYLESTERASE_B_1"/>
    <property type="match status" value="1"/>
</dbReference>
<name>A0A2N7VSJ4_9BURK</name>
<dbReference type="InterPro" id="IPR019819">
    <property type="entry name" value="Carboxylesterase_B_CS"/>
</dbReference>
<evidence type="ECO:0000256" key="2">
    <source>
        <dbReference type="ARBA" id="ARBA00022801"/>
    </source>
</evidence>
<keyword evidence="6" id="KW-1185">Reference proteome</keyword>
<dbReference type="AlphaFoldDB" id="A0A2N7VSJ4"/>
<dbReference type="Proteomes" id="UP000235616">
    <property type="component" value="Unassembled WGS sequence"/>
</dbReference>
<feature type="domain" description="Carboxylesterase type B" evidence="4">
    <location>
        <begin position="60"/>
        <end position="535"/>
    </location>
</feature>
<comment type="caution">
    <text evidence="5">The sequence shown here is derived from an EMBL/GenBank/DDBJ whole genome shotgun (WGS) entry which is preliminary data.</text>
</comment>
<dbReference type="Pfam" id="PF00135">
    <property type="entry name" value="COesterase"/>
    <property type="match status" value="1"/>
</dbReference>
<dbReference type="Gene3D" id="3.40.50.1820">
    <property type="entry name" value="alpha/beta hydrolase"/>
    <property type="match status" value="1"/>
</dbReference>